<dbReference type="Pfam" id="PF08281">
    <property type="entry name" value="Sigma70_r4_2"/>
    <property type="match status" value="1"/>
</dbReference>
<organism evidence="10 11">
    <name type="scientific">Allocatelliglobosispora scoriae</name>
    <dbReference type="NCBI Taxonomy" id="643052"/>
    <lineage>
        <taxon>Bacteria</taxon>
        <taxon>Bacillati</taxon>
        <taxon>Actinomycetota</taxon>
        <taxon>Actinomycetes</taxon>
        <taxon>Micromonosporales</taxon>
        <taxon>Micromonosporaceae</taxon>
        <taxon>Allocatelliglobosispora</taxon>
    </lineage>
</organism>
<evidence type="ECO:0000256" key="7">
    <source>
        <dbReference type="SAM" id="Phobius"/>
    </source>
</evidence>
<dbReference type="GO" id="GO:0016987">
    <property type="term" value="F:sigma factor activity"/>
    <property type="evidence" value="ECO:0007669"/>
    <property type="project" value="UniProtKB-KW"/>
</dbReference>
<accession>A0A841BTL5</accession>
<keyword evidence="11" id="KW-1185">Reference proteome</keyword>
<dbReference type="PANTHER" id="PTHR43133:SF50">
    <property type="entry name" value="ECF RNA POLYMERASE SIGMA FACTOR SIGM"/>
    <property type="match status" value="1"/>
</dbReference>
<dbReference type="CDD" id="cd15482">
    <property type="entry name" value="Sialidase_non-viral"/>
    <property type="match status" value="1"/>
</dbReference>
<evidence type="ECO:0000259" key="9">
    <source>
        <dbReference type="Pfam" id="PF08281"/>
    </source>
</evidence>
<protein>
    <recommendedName>
        <fullName evidence="6">RNA polymerase sigma factor</fullName>
    </recommendedName>
</protein>
<evidence type="ECO:0000256" key="3">
    <source>
        <dbReference type="ARBA" id="ARBA00023082"/>
    </source>
</evidence>
<evidence type="ECO:0000256" key="5">
    <source>
        <dbReference type="ARBA" id="ARBA00023163"/>
    </source>
</evidence>
<feature type="domain" description="RNA polymerase sigma factor 70 region 4 type 2" evidence="9">
    <location>
        <begin position="100"/>
        <end position="151"/>
    </location>
</feature>
<keyword evidence="3 6" id="KW-0731">Sigma factor</keyword>
<keyword evidence="5 6" id="KW-0804">Transcription</keyword>
<evidence type="ECO:0000313" key="11">
    <source>
        <dbReference type="Proteomes" id="UP000587527"/>
    </source>
</evidence>
<evidence type="ECO:0000256" key="6">
    <source>
        <dbReference type="RuleBase" id="RU000716"/>
    </source>
</evidence>
<dbReference type="AlphaFoldDB" id="A0A841BTL5"/>
<evidence type="ECO:0000256" key="2">
    <source>
        <dbReference type="ARBA" id="ARBA00023015"/>
    </source>
</evidence>
<dbReference type="SUPFAM" id="SSF88946">
    <property type="entry name" value="Sigma2 domain of RNA polymerase sigma factors"/>
    <property type="match status" value="1"/>
</dbReference>
<name>A0A841BTL5_9ACTN</name>
<dbReference type="InterPro" id="IPR036278">
    <property type="entry name" value="Sialidase_sf"/>
</dbReference>
<dbReference type="InterPro" id="IPR013324">
    <property type="entry name" value="RNA_pol_sigma_r3/r4-like"/>
</dbReference>
<keyword evidence="7" id="KW-1133">Transmembrane helix</keyword>
<dbReference type="EMBL" id="JACHMN010000002">
    <property type="protein sequence ID" value="MBB5870778.1"/>
    <property type="molecule type" value="Genomic_DNA"/>
</dbReference>
<gene>
    <name evidence="10" type="ORF">F4553_004157</name>
</gene>
<dbReference type="InterPro" id="IPR039425">
    <property type="entry name" value="RNA_pol_sigma-70-like"/>
</dbReference>
<keyword evidence="7" id="KW-0472">Membrane</keyword>
<dbReference type="RefSeq" id="WP_184838394.1">
    <property type="nucleotide sequence ID" value="NZ_JACHMN010000002.1"/>
</dbReference>
<dbReference type="InterPro" id="IPR013249">
    <property type="entry name" value="RNA_pol_sigma70_r4_t2"/>
</dbReference>
<sequence length="548" mass="59271">MAHGEMISEVYGESFRRLVMQLYALTGDLGEAQEVVQEAFVRALCAPRGFADLQNPEAWLRKVATNLARSRWRRRRVLDLLLRRVVPDPVVPDSSPEHIALLSALRELPTGQRHALALHYLSDLPIDEVARTLDVSVGTVKSRLHRGRAALAVMLTDPLDAGVPQPPLDELALRAKRRNRRHRNGVLAAVVVAVIGAIAAGRLFYPLFPISPADGISPTPTASPQPTPVLSSADFVPDSQGDLVTVFDQYTAVVVSRSCMIRVRVTTDTGRSWSPWRMPVQTIDCLGEKDAAFELLSPTTYTATVIGKTYLTSDSGETWREWKPTVYTLPGIPDRMAPRGCDGCRTTSFETVAPDGRVLRTDRQPGLRSWSLTRQTAVGAFWLLGTANDGSSAVARTEDGGRSWFTGPLPANLRNATLAAPNWQTAYVVGEVAGAEVVYATADGGRTWTQNSAPQLQSLVAEQARPSASAFGGRLLVKNSAGTFWISERSGAEITMRAYAPIPSVPKLIEGGGSARSGAVIWAIGVDDDIITVVEGDPTRRILGPPSL</sequence>
<dbReference type="Gene3D" id="1.10.1740.10">
    <property type="match status" value="1"/>
</dbReference>
<evidence type="ECO:0000256" key="1">
    <source>
        <dbReference type="ARBA" id="ARBA00010641"/>
    </source>
</evidence>
<keyword evidence="2 6" id="KW-0805">Transcription regulation</keyword>
<dbReference type="InterPro" id="IPR013325">
    <property type="entry name" value="RNA_pol_sigma_r2"/>
</dbReference>
<keyword evidence="4 6" id="KW-0238">DNA-binding</keyword>
<dbReference type="SUPFAM" id="SSF88659">
    <property type="entry name" value="Sigma3 and sigma4 domains of RNA polymerase sigma factors"/>
    <property type="match status" value="1"/>
</dbReference>
<evidence type="ECO:0000259" key="8">
    <source>
        <dbReference type="Pfam" id="PF04542"/>
    </source>
</evidence>
<feature type="transmembrane region" description="Helical" evidence="7">
    <location>
        <begin position="186"/>
        <end position="208"/>
    </location>
</feature>
<evidence type="ECO:0000256" key="4">
    <source>
        <dbReference type="ARBA" id="ARBA00023125"/>
    </source>
</evidence>
<dbReference type="Pfam" id="PF04542">
    <property type="entry name" value="Sigma70_r2"/>
    <property type="match status" value="1"/>
</dbReference>
<dbReference type="InterPro" id="IPR000838">
    <property type="entry name" value="RNA_pol_sigma70_ECF_CS"/>
</dbReference>
<evidence type="ECO:0000313" key="10">
    <source>
        <dbReference type="EMBL" id="MBB5870778.1"/>
    </source>
</evidence>
<proteinExistence type="inferred from homology"/>
<dbReference type="NCBIfam" id="TIGR02937">
    <property type="entry name" value="sigma70-ECF"/>
    <property type="match status" value="1"/>
</dbReference>
<reference evidence="10 11" key="1">
    <citation type="submission" date="2020-08" db="EMBL/GenBank/DDBJ databases">
        <title>Sequencing the genomes of 1000 actinobacteria strains.</title>
        <authorList>
            <person name="Klenk H.-P."/>
        </authorList>
    </citation>
    <scope>NUCLEOTIDE SEQUENCE [LARGE SCALE GENOMIC DNA]</scope>
    <source>
        <strain evidence="10 11">DSM 45362</strain>
    </source>
</reference>
<keyword evidence="7" id="KW-0812">Transmembrane</keyword>
<dbReference type="InterPro" id="IPR014284">
    <property type="entry name" value="RNA_pol_sigma-70_dom"/>
</dbReference>
<dbReference type="InterPro" id="IPR015943">
    <property type="entry name" value="WD40/YVTN_repeat-like_dom_sf"/>
</dbReference>
<dbReference type="SUPFAM" id="SSF50939">
    <property type="entry name" value="Sialidases"/>
    <property type="match status" value="1"/>
</dbReference>
<dbReference type="InterPro" id="IPR007627">
    <property type="entry name" value="RNA_pol_sigma70_r2"/>
</dbReference>
<dbReference type="GO" id="GO:0006352">
    <property type="term" value="P:DNA-templated transcription initiation"/>
    <property type="evidence" value="ECO:0007669"/>
    <property type="project" value="InterPro"/>
</dbReference>
<dbReference type="Gene3D" id="2.130.10.10">
    <property type="entry name" value="YVTN repeat-like/Quinoprotein amine dehydrogenase"/>
    <property type="match status" value="1"/>
</dbReference>
<feature type="domain" description="RNA polymerase sigma-70 region 2" evidence="8">
    <location>
        <begin position="17"/>
        <end position="76"/>
    </location>
</feature>
<dbReference type="CDD" id="cd06171">
    <property type="entry name" value="Sigma70_r4"/>
    <property type="match status" value="1"/>
</dbReference>
<comment type="similarity">
    <text evidence="1 6">Belongs to the sigma-70 factor family. ECF subfamily.</text>
</comment>
<dbReference type="GO" id="GO:0003677">
    <property type="term" value="F:DNA binding"/>
    <property type="evidence" value="ECO:0007669"/>
    <property type="project" value="UniProtKB-KW"/>
</dbReference>
<comment type="caution">
    <text evidence="10">The sequence shown here is derived from an EMBL/GenBank/DDBJ whole genome shotgun (WGS) entry which is preliminary data.</text>
</comment>
<dbReference type="InterPro" id="IPR036388">
    <property type="entry name" value="WH-like_DNA-bd_sf"/>
</dbReference>
<dbReference type="Gene3D" id="1.10.10.10">
    <property type="entry name" value="Winged helix-like DNA-binding domain superfamily/Winged helix DNA-binding domain"/>
    <property type="match status" value="1"/>
</dbReference>
<dbReference type="PANTHER" id="PTHR43133">
    <property type="entry name" value="RNA POLYMERASE ECF-TYPE SIGMA FACTO"/>
    <property type="match status" value="1"/>
</dbReference>
<dbReference type="PROSITE" id="PS01063">
    <property type="entry name" value="SIGMA70_ECF"/>
    <property type="match status" value="1"/>
</dbReference>
<dbReference type="Proteomes" id="UP000587527">
    <property type="component" value="Unassembled WGS sequence"/>
</dbReference>
<dbReference type="GO" id="GO:0006950">
    <property type="term" value="P:response to stress"/>
    <property type="evidence" value="ECO:0007669"/>
    <property type="project" value="UniProtKB-ARBA"/>
</dbReference>